<name>A0A1B7Z039_9FLAO</name>
<feature type="domain" description="Iron-binding zinc finger CDGSH type" evidence="6">
    <location>
        <begin position="193"/>
        <end position="212"/>
    </location>
</feature>
<dbReference type="SUPFAM" id="SSF159888">
    <property type="entry name" value="YdhG-like"/>
    <property type="match status" value="1"/>
</dbReference>
<dbReference type="InterPro" id="IPR018967">
    <property type="entry name" value="FeS-contain_CDGSH-typ"/>
</dbReference>
<dbReference type="AlphaFoldDB" id="A0A1B7Z039"/>
<reference evidence="8" key="1">
    <citation type="submission" date="2016-06" db="EMBL/GenBank/DDBJ databases">
        <authorList>
            <person name="Zhan P."/>
        </authorList>
    </citation>
    <scope>NUCLEOTIDE SEQUENCE [LARGE SCALE GENOMIC DNA]</scope>
    <source>
        <strain evidence="8">T28</strain>
    </source>
</reference>
<comment type="caution">
    <text evidence="7">The sequence shown here is derived from an EMBL/GenBank/DDBJ whole genome shotgun (WGS) entry which is preliminary data.</text>
</comment>
<keyword evidence="1" id="KW-0001">2Fe-2S</keyword>
<dbReference type="GO" id="GO:0005737">
    <property type="term" value="C:cytoplasm"/>
    <property type="evidence" value="ECO:0007669"/>
    <property type="project" value="UniProtKB-ARBA"/>
</dbReference>
<gene>
    <name evidence="7" type="ORF">A9200_10310</name>
</gene>
<dbReference type="GO" id="GO:0051537">
    <property type="term" value="F:2 iron, 2 sulfur cluster binding"/>
    <property type="evidence" value="ECO:0007669"/>
    <property type="project" value="UniProtKB-KW"/>
</dbReference>
<sequence>MSTTNVKVDEFLEKTQKWQKELQLLRKLVLECGLTEEYKWRQPCYSFQGSNIVLLGNFKDYCSLSFFKGVLLKDDYDIMVSPGKNSQSVKLIKFLSDREIINNENILKTYIYEAIEVEKLGIKVVLEEKENLKLCSELIEALAANKTLKAAFESLTPGRQRGYNLYFSAPKQQKTKIDRIEKYTKRIIDGYGFHDCVCGHSKKMPTCDGSHKYI</sequence>
<evidence type="ECO:0000256" key="1">
    <source>
        <dbReference type="ARBA" id="ARBA00022714"/>
    </source>
</evidence>
<dbReference type="Pfam" id="PF08818">
    <property type="entry name" value="DUF1801"/>
    <property type="match status" value="1"/>
</dbReference>
<proteinExistence type="predicted"/>
<evidence type="ECO:0000259" key="6">
    <source>
        <dbReference type="Pfam" id="PF09360"/>
    </source>
</evidence>
<keyword evidence="2" id="KW-0479">Metal-binding</keyword>
<dbReference type="InterPro" id="IPR042216">
    <property type="entry name" value="MitoNEET_CISD"/>
</dbReference>
<dbReference type="Pfam" id="PF09360">
    <property type="entry name" value="zf-CDGSH"/>
    <property type="match status" value="1"/>
</dbReference>
<keyword evidence="8" id="KW-1185">Reference proteome</keyword>
<dbReference type="InterPro" id="IPR014922">
    <property type="entry name" value="YdhG-like"/>
</dbReference>
<evidence type="ECO:0000256" key="3">
    <source>
        <dbReference type="ARBA" id="ARBA00023004"/>
    </source>
</evidence>
<dbReference type="Proteomes" id="UP000092164">
    <property type="component" value="Unassembled WGS sequence"/>
</dbReference>
<accession>A0A1B7Z039</accession>
<dbReference type="EMBL" id="LZFP01000049">
    <property type="protein sequence ID" value="OBR36079.1"/>
    <property type="molecule type" value="Genomic_DNA"/>
</dbReference>
<evidence type="ECO:0000313" key="7">
    <source>
        <dbReference type="EMBL" id="OBR36079.1"/>
    </source>
</evidence>
<dbReference type="PIRSF" id="PIRSF021308">
    <property type="entry name" value="UCP021308"/>
    <property type="match status" value="1"/>
</dbReference>
<dbReference type="Gene3D" id="3.40.5.90">
    <property type="entry name" value="CDGSH iron-sulfur domain, mitoNEET-type"/>
    <property type="match status" value="1"/>
</dbReference>
<keyword evidence="4" id="KW-0411">Iron-sulfur</keyword>
<dbReference type="OrthoDB" id="214150at2"/>
<evidence type="ECO:0000256" key="2">
    <source>
        <dbReference type="ARBA" id="ARBA00022723"/>
    </source>
</evidence>
<dbReference type="InterPro" id="IPR016786">
    <property type="entry name" value="YdeI_bac"/>
</dbReference>
<evidence type="ECO:0000313" key="8">
    <source>
        <dbReference type="Proteomes" id="UP000092164"/>
    </source>
</evidence>
<evidence type="ECO:0008006" key="9">
    <source>
        <dbReference type="Google" id="ProtNLM"/>
    </source>
</evidence>
<dbReference type="GO" id="GO:0046872">
    <property type="term" value="F:metal ion binding"/>
    <property type="evidence" value="ECO:0007669"/>
    <property type="project" value="UniProtKB-KW"/>
</dbReference>
<feature type="domain" description="YdhG-like" evidence="5">
    <location>
        <begin position="18"/>
        <end position="115"/>
    </location>
</feature>
<dbReference type="Gene3D" id="3.90.1150.200">
    <property type="match status" value="1"/>
</dbReference>
<dbReference type="RefSeq" id="WP_068486680.1">
    <property type="nucleotide sequence ID" value="NZ_CP018760.1"/>
</dbReference>
<dbReference type="Pfam" id="PF13376">
    <property type="entry name" value="OmdA"/>
    <property type="match status" value="1"/>
</dbReference>
<keyword evidence="3" id="KW-0408">Iron</keyword>
<organism evidence="7 8">
    <name type="scientific">Maribacter hydrothermalis</name>
    <dbReference type="NCBI Taxonomy" id="1836467"/>
    <lineage>
        <taxon>Bacteria</taxon>
        <taxon>Pseudomonadati</taxon>
        <taxon>Bacteroidota</taxon>
        <taxon>Flavobacteriia</taxon>
        <taxon>Flavobacteriales</taxon>
        <taxon>Flavobacteriaceae</taxon>
        <taxon>Maribacter</taxon>
    </lineage>
</organism>
<evidence type="ECO:0000259" key="5">
    <source>
        <dbReference type="Pfam" id="PF08818"/>
    </source>
</evidence>
<dbReference type="KEGG" id="mart:BTR34_02220"/>
<protein>
    <recommendedName>
        <fullName evidence="9">YdhG-like domain-containing protein</fullName>
    </recommendedName>
</protein>
<evidence type="ECO:0000256" key="4">
    <source>
        <dbReference type="ARBA" id="ARBA00023014"/>
    </source>
</evidence>